<gene>
    <name evidence="2" type="ORF">CSKR_201837</name>
</gene>
<dbReference type="AlphaFoldDB" id="A0A8T1MY52"/>
<evidence type="ECO:0000313" key="2">
    <source>
        <dbReference type="EMBL" id="KAG5453785.1"/>
    </source>
</evidence>
<accession>A0A8T1MY52</accession>
<reference evidence="2 3" key="2">
    <citation type="journal article" date="2021" name="Genomics">
        <title>High-quality reference genome for Clonorchis sinensis.</title>
        <authorList>
            <person name="Young N.D."/>
            <person name="Stroehlein A.J."/>
            <person name="Kinkar L."/>
            <person name="Wang T."/>
            <person name="Sohn W.M."/>
            <person name="Chang B.C.H."/>
            <person name="Kaur P."/>
            <person name="Weisz D."/>
            <person name="Dudchenko O."/>
            <person name="Aiden E.L."/>
            <person name="Korhonen P.K."/>
            <person name="Gasser R.B."/>
        </authorList>
    </citation>
    <scope>NUCLEOTIDE SEQUENCE [LARGE SCALE GENOMIC DNA]</scope>
    <source>
        <strain evidence="2">Cs-k2</strain>
    </source>
</reference>
<keyword evidence="1" id="KW-0472">Membrane</keyword>
<evidence type="ECO:0000256" key="1">
    <source>
        <dbReference type="SAM" id="Phobius"/>
    </source>
</evidence>
<dbReference type="EMBL" id="NIRI02000010">
    <property type="protein sequence ID" value="KAG5453785.1"/>
    <property type="molecule type" value="Genomic_DNA"/>
</dbReference>
<proteinExistence type="predicted"/>
<reference evidence="2 3" key="1">
    <citation type="journal article" date="2018" name="Biotechnol. Adv.">
        <title>Improved genomic resources and new bioinformatic workflow for the carcinogenic parasite Clonorchis sinensis: Biotechnological implications.</title>
        <authorList>
            <person name="Wang D."/>
            <person name="Korhonen P.K."/>
            <person name="Gasser R.B."/>
            <person name="Young N.D."/>
        </authorList>
    </citation>
    <scope>NUCLEOTIDE SEQUENCE [LARGE SCALE GENOMIC DNA]</scope>
    <source>
        <strain evidence="2">Cs-k2</strain>
    </source>
</reference>
<protein>
    <submittedName>
        <fullName evidence="2">Uncharacterized protein</fullName>
    </submittedName>
</protein>
<feature type="transmembrane region" description="Helical" evidence="1">
    <location>
        <begin position="21"/>
        <end position="38"/>
    </location>
</feature>
<comment type="caution">
    <text evidence="2">The sequence shown here is derived from an EMBL/GenBank/DDBJ whole genome shotgun (WGS) entry which is preliminary data.</text>
</comment>
<name>A0A8T1MY52_CLOSI</name>
<organism evidence="2 3">
    <name type="scientific">Clonorchis sinensis</name>
    <name type="common">Chinese liver fluke</name>
    <dbReference type="NCBI Taxonomy" id="79923"/>
    <lineage>
        <taxon>Eukaryota</taxon>
        <taxon>Metazoa</taxon>
        <taxon>Spiralia</taxon>
        <taxon>Lophotrochozoa</taxon>
        <taxon>Platyhelminthes</taxon>
        <taxon>Trematoda</taxon>
        <taxon>Digenea</taxon>
        <taxon>Opisthorchiida</taxon>
        <taxon>Opisthorchiata</taxon>
        <taxon>Opisthorchiidae</taxon>
        <taxon>Clonorchis</taxon>
    </lineage>
</organism>
<evidence type="ECO:0000313" key="3">
    <source>
        <dbReference type="Proteomes" id="UP000286415"/>
    </source>
</evidence>
<keyword evidence="1" id="KW-1133">Transmembrane helix</keyword>
<keyword evidence="3" id="KW-1185">Reference proteome</keyword>
<sequence>MTENTEAHPSALRIPFRMLEFVLQLLLWIQTYFLYPILSSTPKVLYSTTDPEHAQLTIPHIPTPQSP</sequence>
<keyword evidence="1" id="KW-0812">Transmembrane</keyword>
<dbReference type="Proteomes" id="UP000286415">
    <property type="component" value="Unassembled WGS sequence"/>
</dbReference>